<dbReference type="OrthoDB" id="1648028at2"/>
<accession>A0A069CRM6</accession>
<reference evidence="2" key="1">
    <citation type="journal article" date="2014" name="Genome Announc.">
        <title>Draft genome sequence of Weissella oryzae SG25T, isolated from fermented rice grains.</title>
        <authorList>
            <person name="Tanizawa Y."/>
            <person name="Fujisawa T."/>
            <person name="Mochizuki T."/>
            <person name="Kaminuma E."/>
            <person name="Suzuki Y."/>
            <person name="Nakamura Y."/>
            <person name="Tohno M."/>
        </authorList>
    </citation>
    <scope>NUCLEOTIDE SEQUENCE [LARGE SCALE GENOMIC DNA]</scope>
    <source>
        <strain evidence="2">DSM 25784 / JCM 18191 / LMG 30913 / SG25</strain>
    </source>
</reference>
<sequence length="103" mass="11495">MKRRILALVLLLIGLILISNTQILSWVTNYESAKYGVKNESAKLYKLNNQKAGNFDYNSVKVPSTTQMAKHVFDKTRYPVIGGIAVPALKISLPIFKGVVLMK</sequence>
<dbReference type="eggNOG" id="COG3764">
    <property type="taxonomic scope" value="Bacteria"/>
</dbReference>
<name>A0A069CRM6_WEIOS</name>
<keyword evidence="2" id="KW-1185">Reference proteome</keyword>
<evidence type="ECO:0000313" key="2">
    <source>
        <dbReference type="Proteomes" id="UP000030643"/>
    </source>
</evidence>
<dbReference type="STRING" id="1329250.WOSG25_011120"/>
<organism evidence="1 2">
    <name type="scientific">Weissella oryzae (strain DSM 25784 / JCM 18191 / LMG 30913 / SG25)</name>
    <dbReference type="NCBI Taxonomy" id="1329250"/>
    <lineage>
        <taxon>Bacteria</taxon>
        <taxon>Bacillati</taxon>
        <taxon>Bacillota</taxon>
        <taxon>Bacilli</taxon>
        <taxon>Lactobacillales</taxon>
        <taxon>Lactobacillaceae</taxon>
        <taxon>Weissella</taxon>
    </lineage>
</organism>
<dbReference type="Proteomes" id="UP000030643">
    <property type="component" value="Unassembled WGS sequence"/>
</dbReference>
<dbReference type="InterPro" id="IPR023365">
    <property type="entry name" value="Sortase_dom-sf"/>
</dbReference>
<protein>
    <submittedName>
        <fullName evidence="1">Uncharacterized protein</fullName>
    </submittedName>
</protein>
<dbReference type="SUPFAM" id="SSF63817">
    <property type="entry name" value="Sortase"/>
    <property type="match status" value="1"/>
</dbReference>
<dbReference type="EMBL" id="DF820484">
    <property type="protein sequence ID" value="GAK30022.1"/>
    <property type="molecule type" value="Genomic_DNA"/>
</dbReference>
<evidence type="ECO:0000313" key="1">
    <source>
        <dbReference type="EMBL" id="GAK30022.1"/>
    </source>
</evidence>
<dbReference type="AlphaFoldDB" id="A0A069CRM6"/>
<proteinExistence type="predicted"/>
<gene>
    <name evidence="1" type="ORF">WOSG25_011120</name>
</gene>
<dbReference type="RefSeq" id="WP_052348497.1">
    <property type="nucleotide sequence ID" value="NZ_DF820484.1"/>
</dbReference>